<evidence type="ECO:0000313" key="2">
    <source>
        <dbReference type="Proteomes" id="UP000727993"/>
    </source>
</evidence>
<dbReference type="EMBL" id="JADJZA010000001">
    <property type="protein sequence ID" value="MBK9296180.1"/>
    <property type="molecule type" value="Genomic_DNA"/>
</dbReference>
<proteinExistence type="predicted"/>
<dbReference type="AlphaFoldDB" id="A0A936N9K2"/>
<reference evidence="1 2" key="1">
    <citation type="submission" date="2020-10" db="EMBL/GenBank/DDBJ databases">
        <title>Connecting structure to function with the recovery of over 1000 high-quality activated sludge metagenome-assembled genomes encoding full-length rRNA genes using long-read sequencing.</title>
        <authorList>
            <person name="Singleton C.M."/>
            <person name="Petriglieri F."/>
            <person name="Kristensen J.M."/>
            <person name="Kirkegaard R.H."/>
            <person name="Michaelsen T.Y."/>
            <person name="Andersen M.H."/>
            <person name="Karst S.M."/>
            <person name="Dueholm M.S."/>
            <person name="Nielsen P.H."/>
            <person name="Albertsen M."/>
        </authorList>
    </citation>
    <scope>NUCLEOTIDE SEQUENCE [LARGE SCALE GENOMIC DNA]</scope>
    <source>
        <strain evidence="1">Lyne_18-Q3-R50-59_MAXAC.006</strain>
    </source>
</reference>
<dbReference type="InterPro" id="IPR011044">
    <property type="entry name" value="Quino_amine_DH_bsu"/>
</dbReference>
<dbReference type="PANTHER" id="PTHR31270">
    <property type="entry name" value="GLUTAMINYL-PEPTIDE CYCLOTRANSFERASE"/>
    <property type="match status" value="1"/>
</dbReference>
<organism evidence="1 2">
    <name type="scientific">Candidatus Neomicrothrix subdominans</name>
    <dbReference type="NCBI Taxonomy" id="2954438"/>
    <lineage>
        <taxon>Bacteria</taxon>
        <taxon>Bacillati</taxon>
        <taxon>Actinomycetota</taxon>
        <taxon>Acidimicrobiia</taxon>
        <taxon>Acidimicrobiales</taxon>
        <taxon>Microthrixaceae</taxon>
        <taxon>Candidatus Neomicrothrix</taxon>
    </lineage>
</organism>
<dbReference type="SUPFAM" id="SSF50969">
    <property type="entry name" value="YVTN repeat-like/Quinoprotein amine dehydrogenase"/>
    <property type="match status" value="1"/>
</dbReference>
<dbReference type="InterPro" id="IPR007788">
    <property type="entry name" value="QCT"/>
</dbReference>
<accession>A0A936N9K2</accession>
<dbReference type="Gene3D" id="2.130.10.10">
    <property type="entry name" value="YVTN repeat-like/Quinoprotein amine dehydrogenase"/>
    <property type="match status" value="1"/>
</dbReference>
<dbReference type="Proteomes" id="UP000727993">
    <property type="component" value="Unassembled WGS sequence"/>
</dbReference>
<name>A0A936N9K2_9ACTN</name>
<protein>
    <submittedName>
        <fullName evidence="1">Glutaminyl-peptide cyclotransferase</fullName>
    </submittedName>
</protein>
<dbReference type="GO" id="GO:0016603">
    <property type="term" value="F:glutaminyl-peptide cyclotransferase activity"/>
    <property type="evidence" value="ECO:0007669"/>
    <property type="project" value="InterPro"/>
</dbReference>
<sequence length="266" mass="28557">MLVAIGVVLVGLLAAAVWVRAGRETGPAAQGGLRPVVERRLPHDPEAFTQGLEVVDGEVIESTGLYGESSVRRWDLDTGRTVDQVDVPQEFFAEGVTALPDGRLVQLTWKEGTAFVRNPDTLAEVGRFDYEGEGWGICMDEPNDRLVMSDGSATLTFRDPDTFAVEGSVDVIDDGGAPVSELNELECVDGRVWANVWQTDTIVVIDPVDGSLDATVDASGLLTEDERAEADVLNGIAALPDGSFLLTGKLWPAAFVVNFEPIEGDR</sequence>
<comment type="caution">
    <text evidence="1">The sequence shown here is derived from an EMBL/GenBank/DDBJ whole genome shotgun (WGS) entry which is preliminary data.</text>
</comment>
<dbReference type="Pfam" id="PF05096">
    <property type="entry name" value="Glu_cyclase_2"/>
    <property type="match status" value="1"/>
</dbReference>
<gene>
    <name evidence="1" type="ORF">IPN02_04780</name>
</gene>
<dbReference type="InterPro" id="IPR015943">
    <property type="entry name" value="WD40/YVTN_repeat-like_dom_sf"/>
</dbReference>
<evidence type="ECO:0000313" key="1">
    <source>
        <dbReference type="EMBL" id="MBK9296180.1"/>
    </source>
</evidence>
<dbReference type="PANTHER" id="PTHR31270:SF1">
    <property type="entry name" value="GLUTAMINYL-PEPTIDE CYCLOTRANSFERASE"/>
    <property type="match status" value="1"/>
</dbReference>